<name>A0A7G9R270_9MICO</name>
<keyword evidence="4" id="KW-1185">Reference proteome</keyword>
<feature type="region of interest" description="Disordered" evidence="1">
    <location>
        <begin position="1"/>
        <end position="24"/>
    </location>
</feature>
<accession>A0A7G9R270</accession>
<dbReference type="KEGG" id="pei:H9L10_00830"/>
<keyword evidence="2" id="KW-0812">Transmembrane</keyword>
<feature type="transmembrane region" description="Helical" evidence="2">
    <location>
        <begin position="32"/>
        <end position="50"/>
    </location>
</feature>
<dbReference type="RefSeq" id="WP_166101668.1">
    <property type="nucleotide sequence ID" value="NZ_BMMY01000004.1"/>
</dbReference>
<feature type="compositionally biased region" description="Basic residues" evidence="1">
    <location>
        <begin position="1"/>
        <end position="14"/>
    </location>
</feature>
<organism evidence="3 4">
    <name type="scientific">Phycicoccus endophyticus</name>
    <dbReference type="NCBI Taxonomy" id="1690220"/>
    <lineage>
        <taxon>Bacteria</taxon>
        <taxon>Bacillati</taxon>
        <taxon>Actinomycetota</taxon>
        <taxon>Actinomycetes</taxon>
        <taxon>Micrococcales</taxon>
        <taxon>Intrasporangiaceae</taxon>
        <taxon>Phycicoccus</taxon>
    </lineage>
</organism>
<sequence length="51" mass="5932">MRTRAYRCRRRRGDRARPGDTDEVTPNFRRRMTLGVLAVLVLVAVLYAVAR</sequence>
<evidence type="ECO:0000256" key="2">
    <source>
        <dbReference type="SAM" id="Phobius"/>
    </source>
</evidence>
<dbReference type="AlphaFoldDB" id="A0A7G9R270"/>
<dbReference type="Proteomes" id="UP000515976">
    <property type="component" value="Chromosome"/>
</dbReference>
<evidence type="ECO:0000313" key="3">
    <source>
        <dbReference type="EMBL" id="QNN49695.1"/>
    </source>
</evidence>
<evidence type="ECO:0000256" key="1">
    <source>
        <dbReference type="SAM" id="MobiDB-lite"/>
    </source>
</evidence>
<keyword evidence="2" id="KW-1133">Transmembrane helix</keyword>
<reference evidence="3 4" key="1">
    <citation type="submission" date="2020-08" db="EMBL/GenBank/DDBJ databases">
        <title>Genome sequence of Phycicoccus endophyticus JCM 31784T.</title>
        <authorList>
            <person name="Hyun D.-W."/>
            <person name="Bae J.-W."/>
        </authorList>
    </citation>
    <scope>NUCLEOTIDE SEQUENCE [LARGE SCALE GENOMIC DNA]</scope>
    <source>
        <strain evidence="3 4">JCM 31784</strain>
    </source>
</reference>
<protein>
    <submittedName>
        <fullName evidence="3">Uncharacterized protein</fullName>
    </submittedName>
</protein>
<gene>
    <name evidence="3" type="ORF">H9L10_00830</name>
</gene>
<keyword evidence="2" id="KW-0472">Membrane</keyword>
<dbReference type="EMBL" id="CP060712">
    <property type="protein sequence ID" value="QNN49695.1"/>
    <property type="molecule type" value="Genomic_DNA"/>
</dbReference>
<proteinExistence type="predicted"/>
<evidence type="ECO:0000313" key="4">
    <source>
        <dbReference type="Proteomes" id="UP000515976"/>
    </source>
</evidence>